<comment type="caution">
    <text evidence="2">The sequence shown here is derived from an EMBL/GenBank/DDBJ whole genome shotgun (WGS) entry which is preliminary data.</text>
</comment>
<dbReference type="Pfam" id="PF00724">
    <property type="entry name" value="Oxidored_FMN"/>
    <property type="match status" value="1"/>
</dbReference>
<protein>
    <recommendedName>
        <fullName evidence="1">NADH:flavin oxidoreductase/NADH oxidase N-terminal domain-containing protein</fullName>
    </recommendedName>
</protein>
<dbReference type="Gene3D" id="3.20.20.70">
    <property type="entry name" value="Aldolase class I"/>
    <property type="match status" value="1"/>
</dbReference>
<dbReference type="Proteomes" id="UP000813444">
    <property type="component" value="Unassembled WGS sequence"/>
</dbReference>
<dbReference type="GO" id="GO:0010181">
    <property type="term" value="F:FMN binding"/>
    <property type="evidence" value="ECO:0007669"/>
    <property type="project" value="InterPro"/>
</dbReference>
<name>A0A8K0WW88_9HYPO</name>
<reference evidence="2" key="1">
    <citation type="journal article" date="2021" name="Nat. Commun.">
        <title>Genetic determinants of endophytism in the Arabidopsis root mycobiome.</title>
        <authorList>
            <person name="Mesny F."/>
            <person name="Miyauchi S."/>
            <person name="Thiergart T."/>
            <person name="Pickel B."/>
            <person name="Atanasova L."/>
            <person name="Karlsson M."/>
            <person name="Huettel B."/>
            <person name="Barry K.W."/>
            <person name="Haridas S."/>
            <person name="Chen C."/>
            <person name="Bauer D."/>
            <person name="Andreopoulos W."/>
            <person name="Pangilinan J."/>
            <person name="LaButti K."/>
            <person name="Riley R."/>
            <person name="Lipzen A."/>
            <person name="Clum A."/>
            <person name="Drula E."/>
            <person name="Henrissat B."/>
            <person name="Kohler A."/>
            <person name="Grigoriev I.V."/>
            <person name="Martin F.M."/>
            <person name="Hacquard S."/>
        </authorList>
    </citation>
    <scope>NUCLEOTIDE SEQUENCE</scope>
    <source>
        <strain evidence="2">MPI-CAGE-CH-0235</strain>
    </source>
</reference>
<dbReference type="InterPro" id="IPR001155">
    <property type="entry name" value="OxRdtase_FMN_N"/>
</dbReference>
<dbReference type="AlphaFoldDB" id="A0A8K0WW88"/>
<feature type="domain" description="NADH:flavin oxidoreductase/NADH oxidase N-terminal" evidence="1">
    <location>
        <begin position="4"/>
        <end position="369"/>
    </location>
</feature>
<dbReference type="OrthoDB" id="276546at2759"/>
<dbReference type="PANTHER" id="PTHR22893">
    <property type="entry name" value="NADH OXIDOREDUCTASE-RELATED"/>
    <property type="match status" value="1"/>
</dbReference>
<dbReference type="EMBL" id="JAGPNK010000002">
    <property type="protein sequence ID" value="KAH7325609.1"/>
    <property type="molecule type" value="Genomic_DNA"/>
</dbReference>
<evidence type="ECO:0000313" key="2">
    <source>
        <dbReference type="EMBL" id="KAH7325609.1"/>
    </source>
</evidence>
<keyword evidence="3" id="KW-1185">Reference proteome</keyword>
<evidence type="ECO:0000313" key="3">
    <source>
        <dbReference type="Proteomes" id="UP000813444"/>
    </source>
</evidence>
<organism evidence="2 3">
    <name type="scientific">Stachybotrys elegans</name>
    <dbReference type="NCBI Taxonomy" id="80388"/>
    <lineage>
        <taxon>Eukaryota</taxon>
        <taxon>Fungi</taxon>
        <taxon>Dikarya</taxon>
        <taxon>Ascomycota</taxon>
        <taxon>Pezizomycotina</taxon>
        <taxon>Sordariomycetes</taxon>
        <taxon>Hypocreomycetidae</taxon>
        <taxon>Hypocreales</taxon>
        <taxon>Stachybotryaceae</taxon>
        <taxon>Stachybotrys</taxon>
    </lineage>
</organism>
<dbReference type="InterPro" id="IPR045247">
    <property type="entry name" value="Oye-like"/>
</dbReference>
<dbReference type="GO" id="GO:0016491">
    <property type="term" value="F:oxidoreductase activity"/>
    <property type="evidence" value="ECO:0007669"/>
    <property type="project" value="InterPro"/>
</dbReference>
<proteinExistence type="predicted"/>
<dbReference type="SUPFAM" id="SSF51395">
    <property type="entry name" value="FMN-linked oxidoreductases"/>
    <property type="match status" value="1"/>
</dbReference>
<evidence type="ECO:0000259" key="1">
    <source>
        <dbReference type="Pfam" id="PF00724"/>
    </source>
</evidence>
<sequence length="413" mass="45495">MSALFTPLPIANGRIILQHRVVMAPMTRNRGVPVSKATDNRIWVHDDLGALYYGQRASPGGLLITEGIPPSLEASGMPGVPGLFDESQVNGWKKVVEAVHAKGGYIYAQLWHAGRATIPQMTGCPTVSASATAWETDEFFPFRTSDTKEKVRYKDFPPVAMTEQHMVNTMQDFVKASRLAIDLGFDGVEINGGNGNLLDQFLHSNINTRTDSYGGSPEARCKFPLALINAVAAEVGASNVGIRLEPTGLYNGTFGEECVQTWSHLCQKLSETYVGDNKLSCIHFIEPRFDRVEANKEIFFSSWSLPEVSNAHFQSIFSKAGIPCISCGGWDADNAQSAITDKRWDAVAFAKHFVSNPDLPKRLQLGKPLQAYDRSRFYGSWDGDRGNGYVNYLTWEEQEANELKQTEATTAGT</sequence>
<dbReference type="InterPro" id="IPR013785">
    <property type="entry name" value="Aldolase_TIM"/>
</dbReference>
<dbReference type="CDD" id="cd02933">
    <property type="entry name" value="OYE_like_FMN"/>
    <property type="match status" value="1"/>
</dbReference>
<accession>A0A8K0WW88</accession>
<gene>
    <name evidence="2" type="ORF">B0I35DRAFT_347000</name>
</gene>
<dbReference type="PANTHER" id="PTHR22893:SF93">
    <property type="entry name" value="HYPOTHETICAL OXIDOREDUCTASE (EUROFUNG)"/>
    <property type="match status" value="1"/>
</dbReference>